<dbReference type="Pfam" id="PF03773">
    <property type="entry name" value="ArsP_1"/>
    <property type="match status" value="1"/>
</dbReference>
<dbReference type="RefSeq" id="WP_073385392.1">
    <property type="nucleotide sequence ID" value="NZ_FQVU01000001.1"/>
</dbReference>
<dbReference type="Proteomes" id="UP000186132">
    <property type="component" value="Unassembled WGS sequence"/>
</dbReference>
<dbReference type="PANTHER" id="PTHR34184">
    <property type="entry name" value="UPF0718 PROTEIN YCGR"/>
    <property type="match status" value="1"/>
</dbReference>
<evidence type="ECO:0008006" key="10">
    <source>
        <dbReference type="Google" id="ProtNLM"/>
    </source>
</evidence>
<name>A0A1M5D7D1_9ACTN</name>
<evidence type="ECO:0000256" key="3">
    <source>
        <dbReference type="ARBA" id="ARBA00022475"/>
    </source>
</evidence>
<gene>
    <name evidence="8" type="ORF">SAMN05443575_0475</name>
</gene>
<organism evidence="8 9">
    <name type="scientific">Jatrophihabitans endophyticus</name>
    <dbReference type="NCBI Taxonomy" id="1206085"/>
    <lineage>
        <taxon>Bacteria</taxon>
        <taxon>Bacillati</taxon>
        <taxon>Actinomycetota</taxon>
        <taxon>Actinomycetes</taxon>
        <taxon>Jatrophihabitantales</taxon>
        <taxon>Jatrophihabitantaceae</taxon>
        <taxon>Jatrophihabitans</taxon>
    </lineage>
</organism>
<feature type="transmembrane region" description="Helical" evidence="7">
    <location>
        <begin position="311"/>
        <end position="330"/>
    </location>
</feature>
<dbReference type="EMBL" id="FQVU01000001">
    <property type="protein sequence ID" value="SHF62787.1"/>
    <property type="molecule type" value="Genomic_DNA"/>
</dbReference>
<proteinExistence type="inferred from homology"/>
<comment type="similarity">
    <text evidence="2">Belongs to the UPF0718 family.</text>
</comment>
<dbReference type="InterPro" id="IPR005524">
    <property type="entry name" value="DUF318"/>
</dbReference>
<keyword evidence="3" id="KW-1003">Cell membrane</keyword>
<feature type="transmembrane region" description="Helical" evidence="7">
    <location>
        <begin position="161"/>
        <end position="180"/>
    </location>
</feature>
<evidence type="ECO:0000256" key="5">
    <source>
        <dbReference type="ARBA" id="ARBA00022989"/>
    </source>
</evidence>
<dbReference type="STRING" id="1206085.SAMN05443575_0475"/>
<evidence type="ECO:0000256" key="7">
    <source>
        <dbReference type="SAM" id="Phobius"/>
    </source>
</evidence>
<evidence type="ECO:0000313" key="8">
    <source>
        <dbReference type="EMBL" id="SHF62787.1"/>
    </source>
</evidence>
<dbReference type="GO" id="GO:0005886">
    <property type="term" value="C:plasma membrane"/>
    <property type="evidence" value="ECO:0007669"/>
    <property type="project" value="UniProtKB-SubCell"/>
</dbReference>
<dbReference type="AlphaFoldDB" id="A0A1M5D7D1"/>
<dbReference type="InterPro" id="IPR052923">
    <property type="entry name" value="UPF0718"/>
</dbReference>
<reference evidence="8 9" key="1">
    <citation type="submission" date="2016-11" db="EMBL/GenBank/DDBJ databases">
        <authorList>
            <person name="Jaros S."/>
            <person name="Januszkiewicz K."/>
            <person name="Wedrychowicz H."/>
        </authorList>
    </citation>
    <scope>NUCLEOTIDE SEQUENCE [LARGE SCALE GENOMIC DNA]</scope>
    <source>
        <strain evidence="8 9">DSM 45627</strain>
    </source>
</reference>
<protein>
    <recommendedName>
        <fullName evidence="10">Permease</fullName>
    </recommendedName>
</protein>
<feature type="transmembrane region" description="Helical" evidence="7">
    <location>
        <begin position="20"/>
        <end position="40"/>
    </location>
</feature>
<evidence type="ECO:0000256" key="2">
    <source>
        <dbReference type="ARBA" id="ARBA00006386"/>
    </source>
</evidence>
<evidence type="ECO:0000256" key="1">
    <source>
        <dbReference type="ARBA" id="ARBA00004651"/>
    </source>
</evidence>
<keyword evidence="5 7" id="KW-1133">Transmembrane helix</keyword>
<evidence type="ECO:0000256" key="6">
    <source>
        <dbReference type="ARBA" id="ARBA00023136"/>
    </source>
</evidence>
<accession>A0A1M5D7D1</accession>
<dbReference type="OrthoDB" id="9810876at2"/>
<keyword evidence="6 7" id="KW-0472">Membrane</keyword>
<feature type="transmembrane region" description="Helical" evidence="7">
    <location>
        <begin position="132"/>
        <end position="154"/>
    </location>
</feature>
<keyword evidence="9" id="KW-1185">Reference proteome</keyword>
<evidence type="ECO:0000313" key="9">
    <source>
        <dbReference type="Proteomes" id="UP000186132"/>
    </source>
</evidence>
<evidence type="ECO:0000256" key="4">
    <source>
        <dbReference type="ARBA" id="ARBA00022692"/>
    </source>
</evidence>
<dbReference type="PANTHER" id="PTHR34184:SF4">
    <property type="entry name" value="UPF0718 PROTEIN YCGR"/>
    <property type="match status" value="1"/>
</dbReference>
<sequence>MASPEPTAAAADRADPARRLTSTDVFCAVLLLAVLARLTLPRVWSEPGVQAWTTVFAALCIQAAPYLVLGVTVSTLIAVLVPPSFFARVLPARPALAVPVAGLAGVALPGCECGSVPVAASLMRRGVAAAPAVAFLLAAPAINPVVLVATSVAFPGRPEMVLGRFLASLLTALVVGWLWLRWGRTPPLPARYAAPAGSGRLERARATAAHDLAQSLGLLTVGAAAAATVNVALPSSWLDGVAGHAVAGVVALALLAVVVAVCSEADAFVASSFVRFSPTAQLAFMTVGPAVDVKLIAMQVGTFGARVAVRLAPLAFAVAVGSAVLVGWWVT</sequence>
<feature type="transmembrane region" description="Helical" evidence="7">
    <location>
        <begin position="52"/>
        <end position="81"/>
    </location>
</feature>
<keyword evidence="4 7" id="KW-0812">Transmembrane</keyword>
<feature type="transmembrane region" description="Helical" evidence="7">
    <location>
        <begin position="241"/>
        <end position="261"/>
    </location>
</feature>
<comment type="subcellular location">
    <subcellularLocation>
        <location evidence="1">Cell membrane</location>
        <topology evidence="1">Multi-pass membrane protein</topology>
    </subcellularLocation>
</comment>